<evidence type="ECO:0000256" key="5">
    <source>
        <dbReference type="ARBA" id="ARBA00022553"/>
    </source>
</evidence>
<feature type="compositionally biased region" description="Basic residues" evidence="17">
    <location>
        <begin position="50"/>
        <end position="83"/>
    </location>
</feature>
<comment type="function">
    <text evidence="12">Sequence-specific RNA-binding protein which participates in the control of pre-mRNA splicing.</text>
</comment>
<keyword evidence="11" id="KW-0539">Nucleus</keyword>
<feature type="compositionally biased region" description="Basic and acidic residues" evidence="17">
    <location>
        <begin position="114"/>
        <end position="130"/>
    </location>
</feature>
<dbReference type="GO" id="GO:0005634">
    <property type="term" value="C:nucleus"/>
    <property type="evidence" value="ECO:0007669"/>
    <property type="project" value="UniProtKB-SubCell"/>
</dbReference>
<evidence type="ECO:0000256" key="10">
    <source>
        <dbReference type="ARBA" id="ARBA00023187"/>
    </source>
</evidence>
<gene>
    <name evidence="19" type="primary">tra2a</name>
</gene>
<dbReference type="OrthoDB" id="439808at2759"/>
<comment type="subcellular location">
    <subcellularLocation>
        <location evidence="1">Nucleus</location>
    </subcellularLocation>
</comment>
<keyword evidence="4" id="KW-1017">Isopeptide bond</keyword>
<evidence type="ECO:0000259" key="18">
    <source>
        <dbReference type="PROSITE" id="PS50102"/>
    </source>
</evidence>
<protein>
    <recommendedName>
        <fullName evidence="14">Transformer-2 protein homolog alpha</fullName>
    </recommendedName>
    <alternativeName>
        <fullName evidence="15">Transformer-2 protein homolog A</fullName>
    </alternativeName>
</protein>
<dbReference type="CDD" id="cd12363">
    <property type="entry name" value="RRM_TRA2"/>
    <property type="match status" value="1"/>
</dbReference>
<keyword evidence="10" id="KW-0508">mRNA splicing</keyword>
<keyword evidence="5" id="KW-0597">Phosphoprotein</keyword>
<evidence type="ECO:0000256" key="13">
    <source>
        <dbReference type="ARBA" id="ARBA00065043"/>
    </source>
</evidence>
<dbReference type="InterPro" id="IPR035979">
    <property type="entry name" value="RBD_domain_sf"/>
</dbReference>
<keyword evidence="6" id="KW-0507">mRNA processing</keyword>
<keyword evidence="8 16" id="KW-0694">RNA-binding</keyword>
<dbReference type="CTD" id="29896"/>
<evidence type="ECO:0000256" key="14">
    <source>
        <dbReference type="ARBA" id="ARBA00073289"/>
    </source>
</evidence>
<evidence type="ECO:0000256" key="15">
    <source>
        <dbReference type="ARBA" id="ARBA00077153"/>
    </source>
</evidence>
<dbReference type="InterPro" id="IPR000504">
    <property type="entry name" value="RRM_dom"/>
</dbReference>
<evidence type="ECO:0000256" key="2">
    <source>
        <dbReference type="ARBA" id="ARBA00010269"/>
    </source>
</evidence>
<dbReference type="GeneID" id="115380985"/>
<reference evidence="19" key="1">
    <citation type="submission" date="2019-06" db="EMBL/GenBank/DDBJ databases">
        <authorList>
            <consortium name="Wellcome Sanger Institute Data Sharing"/>
        </authorList>
    </citation>
    <scope>NUCLEOTIDE SEQUENCE [LARGE SCALE GENOMIC DNA]</scope>
</reference>
<proteinExistence type="inferred from homology"/>
<evidence type="ECO:0000256" key="16">
    <source>
        <dbReference type="PROSITE-ProRule" id="PRU00176"/>
    </source>
</evidence>
<reference evidence="19" key="2">
    <citation type="submission" date="2025-08" db="UniProtKB">
        <authorList>
            <consortium name="Ensembl"/>
        </authorList>
    </citation>
    <scope>IDENTIFICATION</scope>
</reference>
<feature type="compositionally biased region" description="Basic residues" evidence="17">
    <location>
        <begin position="281"/>
        <end position="295"/>
    </location>
</feature>
<dbReference type="RefSeq" id="XP_029938200.1">
    <property type="nucleotide sequence ID" value="XM_030082340.1"/>
</dbReference>
<name>A0A672GFG6_SALFA</name>
<organism evidence="19 20">
    <name type="scientific">Salarias fasciatus</name>
    <name type="common">Jewelled blenny</name>
    <name type="synonym">Blennius fasciatus</name>
    <dbReference type="NCBI Taxonomy" id="181472"/>
    <lineage>
        <taxon>Eukaryota</taxon>
        <taxon>Metazoa</taxon>
        <taxon>Chordata</taxon>
        <taxon>Craniata</taxon>
        <taxon>Vertebrata</taxon>
        <taxon>Euteleostomi</taxon>
        <taxon>Actinopterygii</taxon>
        <taxon>Neopterygii</taxon>
        <taxon>Teleostei</taxon>
        <taxon>Neoteleostei</taxon>
        <taxon>Acanthomorphata</taxon>
        <taxon>Ovalentaria</taxon>
        <taxon>Blenniimorphae</taxon>
        <taxon>Blenniiformes</taxon>
        <taxon>Blennioidei</taxon>
        <taxon>Blenniidae</taxon>
        <taxon>Salariinae</taxon>
        <taxon>Salarias</taxon>
    </lineage>
</organism>
<evidence type="ECO:0000256" key="7">
    <source>
        <dbReference type="ARBA" id="ARBA00022843"/>
    </source>
</evidence>
<reference evidence="19" key="3">
    <citation type="submission" date="2025-09" db="UniProtKB">
        <authorList>
            <consortium name="Ensembl"/>
        </authorList>
    </citation>
    <scope>IDENTIFICATION</scope>
</reference>
<feature type="region of interest" description="Disordered" evidence="17">
    <location>
        <begin position="1"/>
        <end position="133"/>
    </location>
</feature>
<dbReference type="Pfam" id="PF00076">
    <property type="entry name" value="RRM_1"/>
    <property type="match status" value="1"/>
</dbReference>
<evidence type="ECO:0000313" key="20">
    <source>
        <dbReference type="Proteomes" id="UP000472267"/>
    </source>
</evidence>
<evidence type="ECO:0000256" key="1">
    <source>
        <dbReference type="ARBA" id="ARBA00004123"/>
    </source>
</evidence>
<sequence length="295" mass="34189">MSDTEDGNYGRRESLSPTSDHGSPARGKSESRSGSPSPSRASKRSESRSHSRSNSRSSSRRHSNRRCSRSRSRSYSHRKKSRSRSYSPEYRRRRSQSTSPMSNRRRHTGSRSQDFTKEAYSHGGDADVRANPDPSTCLGVFGLSLYTTERDLREVFSRYGPLAGVNVVYDQRTGRSRGFAFVYFERLEDSKEAMERANGMELDGRRIRVDFSITKRPHTPTPGIYMGRPTHNGGGGGGGSSRRGRDRDFHYDRGYDRYERYDEYDYRYSRRRTPSPYYSRYRSRSRSRSYSPRRY</sequence>
<evidence type="ECO:0000256" key="17">
    <source>
        <dbReference type="SAM" id="MobiDB-lite"/>
    </source>
</evidence>
<dbReference type="OMA" id="GFISMST"/>
<keyword evidence="20" id="KW-1185">Reference proteome</keyword>
<dbReference type="InParanoid" id="A0A672GFG6"/>
<dbReference type="GO" id="GO:0006397">
    <property type="term" value="P:mRNA processing"/>
    <property type="evidence" value="ECO:0007669"/>
    <property type="project" value="UniProtKB-KW"/>
</dbReference>
<dbReference type="AlphaFoldDB" id="A0A672GFG6"/>
<dbReference type="SUPFAM" id="SSF54928">
    <property type="entry name" value="RNA-binding domain, RBD"/>
    <property type="match status" value="1"/>
</dbReference>
<dbReference type="PANTHER" id="PTHR48034">
    <property type="entry name" value="TRANSFORMER-2 SEX-DETERMINING PROTEIN-RELATED"/>
    <property type="match status" value="1"/>
</dbReference>
<keyword evidence="9" id="KW-0007">Acetylation</keyword>
<evidence type="ECO:0000256" key="3">
    <source>
        <dbReference type="ARBA" id="ARBA00022481"/>
    </source>
</evidence>
<dbReference type="GO" id="GO:0008380">
    <property type="term" value="P:RNA splicing"/>
    <property type="evidence" value="ECO:0007669"/>
    <property type="project" value="UniProtKB-KW"/>
</dbReference>
<dbReference type="SMART" id="SM00360">
    <property type="entry name" value="RRM"/>
    <property type="match status" value="1"/>
</dbReference>
<keyword evidence="3" id="KW-0488">Methylation</keyword>
<dbReference type="Gene3D" id="3.30.70.330">
    <property type="match status" value="1"/>
</dbReference>
<evidence type="ECO:0000256" key="11">
    <source>
        <dbReference type="ARBA" id="ARBA00023242"/>
    </source>
</evidence>
<accession>A0A672GFG6</accession>
<evidence type="ECO:0000313" key="19">
    <source>
        <dbReference type="Ensembl" id="ENSSFAP00005017576.1"/>
    </source>
</evidence>
<feature type="region of interest" description="Disordered" evidence="17">
    <location>
        <begin position="218"/>
        <end position="249"/>
    </location>
</feature>
<dbReference type="Proteomes" id="UP000472267">
    <property type="component" value="Chromosome 22"/>
</dbReference>
<comment type="similarity">
    <text evidence="2">Belongs to the splicing factor SR family.</text>
</comment>
<evidence type="ECO:0000256" key="9">
    <source>
        <dbReference type="ARBA" id="ARBA00022990"/>
    </source>
</evidence>
<dbReference type="Ensembl" id="ENSSFAT00005018254.1">
    <property type="protein sequence ID" value="ENSSFAP00005017576.1"/>
    <property type="gene ID" value="ENSSFAG00005009300.1"/>
</dbReference>
<comment type="subunit">
    <text evidence="13">Binds to A3 enhancer proteins SRp75, SRp55, SRp40 and SRp30. Interacts with ILDR1 (via C-terminus) and ILDR2.</text>
</comment>
<dbReference type="InterPro" id="IPR012677">
    <property type="entry name" value="Nucleotide-bd_a/b_plait_sf"/>
</dbReference>
<dbReference type="InterPro" id="IPR050441">
    <property type="entry name" value="RBM"/>
</dbReference>
<feature type="region of interest" description="Disordered" evidence="17">
    <location>
        <begin position="273"/>
        <end position="295"/>
    </location>
</feature>
<evidence type="ECO:0000256" key="6">
    <source>
        <dbReference type="ARBA" id="ARBA00022664"/>
    </source>
</evidence>
<dbReference type="PROSITE" id="PS50102">
    <property type="entry name" value="RRM"/>
    <property type="match status" value="1"/>
</dbReference>
<feature type="compositionally biased region" description="Gly residues" evidence="17">
    <location>
        <begin position="232"/>
        <end position="241"/>
    </location>
</feature>
<evidence type="ECO:0000256" key="8">
    <source>
        <dbReference type="ARBA" id="ARBA00022884"/>
    </source>
</evidence>
<keyword evidence="7" id="KW-0832">Ubl conjugation</keyword>
<evidence type="ECO:0000256" key="4">
    <source>
        <dbReference type="ARBA" id="ARBA00022499"/>
    </source>
</evidence>
<dbReference type="GO" id="GO:0003723">
    <property type="term" value="F:RNA binding"/>
    <property type="evidence" value="ECO:0007669"/>
    <property type="project" value="UniProtKB-UniRule"/>
</dbReference>
<feature type="domain" description="RRM" evidence="18">
    <location>
        <begin position="136"/>
        <end position="214"/>
    </location>
</feature>
<evidence type="ECO:0000256" key="12">
    <source>
        <dbReference type="ARBA" id="ARBA00056621"/>
    </source>
</evidence>
<dbReference type="FunFam" id="3.30.70.330:FF:000200">
    <property type="entry name" value="transformer-2 protein homolog alpha"/>
    <property type="match status" value="1"/>
</dbReference>